<evidence type="ECO:0000313" key="4">
    <source>
        <dbReference type="EMBL" id="VFK41627.1"/>
    </source>
</evidence>
<sequence length="478" mass="51451">MRLSPTILAVLYSWTLVGCMNPIQFSEPRPEALLPEKWSAPGEMAAEGAAMKKTESEATTDADAGGDSPDDSIPSWIADFDDPKLHALVEEAVGKNFDLDLALARVKAARARARREGAGKLPDIDAAFSASRARNGSTGITVNNFDLGIDVSWEIDLWNRLDNAAKAAAVEAKAQELDYRMARLSLAANVANAWFGAIESGQQLRLAEKTIASFENSLGAIEQRYRLGIGTALGVRLARENVATARSQREVRARDRDTAMRALEILLGRYPSAALDIQRDLPGLRRGIPVGLPANLLERRPDIIAANARLLAADHRIAEARANRLPSISLTASGGTASGELRDLLRPDSLAWSLLGGLTQPLWDAGRLSANVEIARADQQRAGAEYALATLRAFREVESALTAEVLLANQEAALNVAAQEAKAAVALAMEEYRQGLSDIVTLLSTQRREFGARSSLLSAAKQRLITRVNLYLALGGGF</sequence>
<gene>
    <name evidence="4" type="ORF">BECKTC1821E_GA0114239_101259</name>
</gene>
<dbReference type="GO" id="GO:0009279">
    <property type="term" value="C:cell outer membrane"/>
    <property type="evidence" value="ECO:0007669"/>
    <property type="project" value="UniProtKB-SubCell"/>
</dbReference>
<dbReference type="NCBIfam" id="TIGR01845">
    <property type="entry name" value="outer_NodT"/>
    <property type="match status" value="1"/>
</dbReference>
<keyword evidence="2" id="KW-0812">Transmembrane</keyword>
<dbReference type="Gene3D" id="2.20.200.10">
    <property type="entry name" value="Outer membrane efflux proteins (OEP)"/>
    <property type="match status" value="1"/>
</dbReference>
<dbReference type="AlphaFoldDB" id="A0A450YJC9"/>
<dbReference type="InterPro" id="IPR010131">
    <property type="entry name" value="MdtP/NodT-like"/>
</dbReference>
<evidence type="ECO:0000256" key="3">
    <source>
        <dbReference type="SAM" id="MobiDB-lite"/>
    </source>
</evidence>
<keyword evidence="2" id="KW-0472">Membrane</keyword>
<proteinExistence type="inferred from homology"/>
<name>A0A450YJC9_9GAMM</name>
<keyword evidence="2" id="KW-0564">Palmitate</keyword>
<keyword evidence="2 4" id="KW-0449">Lipoprotein</keyword>
<feature type="compositionally biased region" description="Low complexity" evidence="3">
    <location>
        <begin position="59"/>
        <end position="73"/>
    </location>
</feature>
<dbReference type="InterPro" id="IPR003423">
    <property type="entry name" value="OMP_efflux"/>
</dbReference>
<reference evidence="4" key="1">
    <citation type="submission" date="2019-02" db="EMBL/GenBank/DDBJ databases">
        <authorList>
            <person name="Gruber-Vodicka R. H."/>
            <person name="Seah K. B. B."/>
        </authorList>
    </citation>
    <scope>NUCLEOTIDE SEQUENCE</scope>
    <source>
        <strain evidence="4">BECK_BZ125</strain>
    </source>
</reference>
<keyword evidence="2" id="KW-1134">Transmembrane beta strand</keyword>
<dbReference type="PROSITE" id="PS51257">
    <property type="entry name" value="PROKAR_LIPOPROTEIN"/>
    <property type="match status" value="1"/>
</dbReference>
<dbReference type="Gene3D" id="1.20.1600.10">
    <property type="entry name" value="Outer membrane efflux proteins (OEP)"/>
    <property type="match status" value="1"/>
</dbReference>
<dbReference type="SUPFAM" id="SSF56954">
    <property type="entry name" value="Outer membrane efflux proteins (OEP)"/>
    <property type="match status" value="1"/>
</dbReference>
<evidence type="ECO:0000256" key="2">
    <source>
        <dbReference type="RuleBase" id="RU362097"/>
    </source>
</evidence>
<organism evidence="4">
    <name type="scientific">Candidatus Kentrum sp. TC</name>
    <dbReference type="NCBI Taxonomy" id="2126339"/>
    <lineage>
        <taxon>Bacteria</taxon>
        <taxon>Pseudomonadati</taxon>
        <taxon>Pseudomonadota</taxon>
        <taxon>Gammaproteobacteria</taxon>
        <taxon>Candidatus Kentrum</taxon>
    </lineage>
</organism>
<dbReference type="PANTHER" id="PTHR30203:SF33">
    <property type="entry name" value="BLR4455 PROTEIN"/>
    <property type="match status" value="1"/>
</dbReference>
<protein>
    <submittedName>
        <fullName evidence="4">Efflux transporter, outer membrane factor (OMF) lipoprotein, NodT family</fullName>
    </submittedName>
</protein>
<feature type="region of interest" description="Disordered" evidence="3">
    <location>
        <begin position="45"/>
        <end position="73"/>
    </location>
</feature>
<dbReference type="EMBL" id="CAADFT010000012">
    <property type="protein sequence ID" value="VFK41627.1"/>
    <property type="molecule type" value="Genomic_DNA"/>
</dbReference>
<evidence type="ECO:0000256" key="1">
    <source>
        <dbReference type="ARBA" id="ARBA00007613"/>
    </source>
</evidence>
<comment type="subcellular location">
    <subcellularLocation>
        <location evidence="2">Cell outer membrane</location>
        <topology evidence="2">Lipid-anchor</topology>
    </subcellularLocation>
</comment>
<accession>A0A450YJC9</accession>
<comment type="similarity">
    <text evidence="1 2">Belongs to the outer membrane factor (OMF) (TC 1.B.17) family.</text>
</comment>
<dbReference type="PANTHER" id="PTHR30203">
    <property type="entry name" value="OUTER MEMBRANE CATION EFFLUX PROTEIN"/>
    <property type="match status" value="1"/>
</dbReference>
<dbReference type="GO" id="GO:0015562">
    <property type="term" value="F:efflux transmembrane transporter activity"/>
    <property type="evidence" value="ECO:0007669"/>
    <property type="project" value="InterPro"/>
</dbReference>
<dbReference type="Pfam" id="PF02321">
    <property type="entry name" value="OEP"/>
    <property type="match status" value="2"/>
</dbReference>